<feature type="transmembrane region" description="Helical" evidence="1">
    <location>
        <begin position="94"/>
        <end position="111"/>
    </location>
</feature>
<feature type="transmembrane region" description="Helical" evidence="1">
    <location>
        <begin position="68"/>
        <end position="88"/>
    </location>
</feature>
<organism evidence="3 4">
    <name type="scientific">Pseudidiomarina maritima</name>
    <dbReference type="NCBI Taxonomy" id="519453"/>
    <lineage>
        <taxon>Bacteria</taxon>
        <taxon>Pseudomonadati</taxon>
        <taxon>Pseudomonadota</taxon>
        <taxon>Gammaproteobacteria</taxon>
        <taxon>Alteromonadales</taxon>
        <taxon>Idiomarinaceae</taxon>
        <taxon>Pseudidiomarina</taxon>
    </lineage>
</organism>
<evidence type="ECO:0000256" key="1">
    <source>
        <dbReference type="PIRNR" id="PIRNR028777"/>
    </source>
</evidence>
<dbReference type="PANTHER" id="PTHR42903">
    <property type="entry name" value="INNER MEMBRANE PROTEIN YCCF"/>
    <property type="match status" value="1"/>
</dbReference>
<dbReference type="GO" id="GO:0005886">
    <property type="term" value="C:plasma membrane"/>
    <property type="evidence" value="ECO:0007669"/>
    <property type="project" value="UniProtKB-SubCell"/>
</dbReference>
<dbReference type="Pfam" id="PF03733">
    <property type="entry name" value="YccF"/>
    <property type="match status" value="2"/>
</dbReference>
<dbReference type="AlphaFoldDB" id="A0A1I6HQ99"/>
<dbReference type="InterPro" id="IPR052937">
    <property type="entry name" value="Inner_membrane_protein"/>
</dbReference>
<name>A0A1I6HQ99_9GAMM</name>
<dbReference type="EMBL" id="FOYU01000003">
    <property type="protein sequence ID" value="SFR56619.1"/>
    <property type="molecule type" value="Genomic_DNA"/>
</dbReference>
<dbReference type="InterPro" id="IPR031308">
    <property type="entry name" value="UCP028777"/>
</dbReference>
<dbReference type="Proteomes" id="UP000199424">
    <property type="component" value="Unassembled WGS sequence"/>
</dbReference>
<sequence>MRTLGNILWFILGGAIMGLGWWLAGLIAFITIVGIPWGRSCFVIGLFSFFPFGQEAIDREELTQRGDLGTGSLGCLGNVLWFIFFGWWLALGHLLSAIALFITIIGIPFGIQHLKLAGVALSPVGKTIVSKEVAAAARMNNAASAVSKMREK</sequence>
<keyword evidence="1" id="KW-0812">Transmembrane</keyword>
<reference evidence="4" key="1">
    <citation type="submission" date="2016-10" db="EMBL/GenBank/DDBJ databases">
        <authorList>
            <person name="Varghese N."/>
            <person name="Submissions S."/>
        </authorList>
    </citation>
    <scope>NUCLEOTIDE SEQUENCE [LARGE SCALE GENOMIC DNA]</scope>
    <source>
        <strain evidence="4">CGMCC 1.7285</strain>
    </source>
</reference>
<evidence type="ECO:0000313" key="4">
    <source>
        <dbReference type="Proteomes" id="UP000199424"/>
    </source>
</evidence>
<dbReference type="PANTHER" id="PTHR42903:SF1">
    <property type="entry name" value="INNER MEMBRANE PROTEIN YCCF"/>
    <property type="match status" value="1"/>
</dbReference>
<feature type="domain" description="Inner membrane component" evidence="2">
    <location>
        <begin position="76"/>
        <end position="126"/>
    </location>
</feature>
<comment type="subcellular location">
    <subcellularLocation>
        <location evidence="1">Cell inner membrane</location>
        <topology evidence="1">Multi-pass membrane protein</topology>
    </subcellularLocation>
</comment>
<dbReference type="NCBIfam" id="NF008740">
    <property type="entry name" value="PRK11770.1-2"/>
    <property type="match status" value="1"/>
</dbReference>
<proteinExistence type="predicted"/>
<keyword evidence="1" id="KW-1003">Cell membrane</keyword>
<dbReference type="RefSeq" id="WP_092858175.1">
    <property type="nucleotide sequence ID" value="NZ_FOYU01000003.1"/>
</dbReference>
<dbReference type="InterPro" id="IPR005185">
    <property type="entry name" value="YccF"/>
</dbReference>
<protein>
    <recommendedName>
        <fullName evidence="1">Inner membrane protein YccF</fullName>
    </recommendedName>
</protein>
<dbReference type="NCBIfam" id="NF008742">
    <property type="entry name" value="PRK11770.1-4"/>
    <property type="match status" value="1"/>
</dbReference>
<feature type="domain" description="Inner membrane component" evidence="2">
    <location>
        <begin position="4"/>
        <end position="54"/>
    </location>
</feature>
<dbReference type="PIRSF" id="PIRSF028777">
    <property type="entry name" value="UCP028777"/>
    <property type="match status" value="1"/>
</dbReference>
<accession>A0A1I6HQ99</accession>
<gene>
    <name evidence="3" type="ORF">SAMN04488070_2032</name>
</gene>
<feature type="transmembrane region" description="Helical" evidence="1">
    <location>
        <begin position="7"/>
        <end position="31"/>
    </location>
</feature>
<keyword evidence="1" id="KW-0472">Membrane</keyword>
<keyword evidence="1" id="KW-0997">Cell inner membrane</keyword>
<dbReference type="NCBIfam" id="NF008741">
    <property type="entry name" value="PRK11770.1-3"/>
    <property type="match status" value="1"/>
</dbReference>
<keyword evidence="4" id="KW-1185">Reference proteome</keyword>
<keyword evidence="1" id="KW-1133">Transmembrane helix</keyword>
<evidence type="ECO:0000259" key="2">
    <source>
        <dbReference type="Pfam" id="PF03733"/>
    </source>
</evidence>
<evidence type="ECO:0000313" key="3">
    <source>
        <dbReference type="EMBL" id="SFR56619.1"/>
    </source>
</evidence>
<feature type="transmembrane region" description="Helical" evidence="1">
    <location>
        <begin position="37"/>
        <end position="56"/>
    </location>
</feature>